<keyword evidence="4" id="KW-1185">Reference proteome</keyword>
<dbReference type="PANTHER" id="PTHR43639">
    <property type="entry name" value="OXIDOREDUCTASE, SHORT-CHAIN DEHYDROGENASE/REDUCTASE FAMILY (AFU_ORTHOLOGUE AFUA_5G02870)"/>
    <property type="match status" value="1"/>
</dbReference>
<dbReference type="Pfam" id="PF13561">
    <property type="entry name" value="adh_short_C2"/>
    <property type="match status" value="1"/>
</dbReference>
<dbReference type="CDD" id="cd05233">
    <property type="entry name" value="SDR_c"/>
    <property type="match status" value="1"/>
</dbReference>
<dbReference type="PROSITE" id="PS00061">
    <property type="entry name" value="ADH_SHORT"/>
    <property type="match status" value="1"/>
</dbReference>
<dbReference type="SUPFAM" id="SSF51735">
    <property type="entry name" value="NAD(P)-binding Rossmann-fold domains"/>
    <property type="match status" value="1"/>
</dbReference>
<dbReference type="Proteomes" id="UP000677918">
    <property type="component" value="Unassembled WGS sequence"/>
</dbReference>
<dbReference type="Gene3D" id="3.40.50.720">
    <property type="entry name" value="NAD(P)-binding Rossmann-like Domain"/>
    <property type="match status" value="1"/>
</dbReference>
<reference evidence="3" key="1">
    <citation type="submission" date="2021-04" db="EMBL/GenBank/DDBJ databases">
        <title>Draft genome sequence of Xylanibacillus composti strain K13.</title>
        <authorList>
            <person name="Uke A."/>
            <person name="Chhe C."/>
            <person name="Baramee S."/>
            <person name="Kosugi A."/>
        </authorList>
    </citation>
    <scope>NUCLEOTIDE SEQUENCE</scope>
    <source>
        <strain evidence="3">K13</strain>
    </source>
</reference>
<dbReference type="PANTHER" id="PTHR43639:SF1">
    <property type="entry name" value="SHORT-CHAIN DEHYDROGENASE_REDUCTASE FAMILY PROTEIN"/>
    <property type="match status" value="1"/>
</dbReference>
<dbReference type="AlphaFoldDB" id="A0A8J4H827"/>
<comment type="similarity">
    <text evidence="1">Belongs to the short-chain dehydrogenases/reductases (SDR) family.</text>
</comment>
<dbReference type="PRINTS" id="PR00080">
    <property type="entry name" value="SDRFAMILY"/>
</dbReference>
<comment type="caution">
    <text evidence="3">The sequence shown here is derived from an EMBL/GenBank/DDBJ whole genome shotgun (WGS) entry which is preliminary data.</text>
</comment>
<dbReference type="PRINTS" id="PR00081">
    <property type="entry name" value="GDHRDH"/>
</dbReference>
<dbReference type="InterPro" id="IPR036291">
    <property type="entry name" value="NAD(P)-bd_dom_sf"/>
</dbReference>
<dbReference type="InterPro" id="IPR020904">
    <property type="entry name" value="Sc_DH/Rdtase_CS"/>
</dbReference>
<evidence type="ECO:0000256" key="1">
    <source>
        <dbReference type="ARBA" id="ARBA00006484"/>
    </source>
</evidence>
<evidence type="ECO:0000313" key="3">
    <source>
        <dbReference type="EMBL" id="GIQ70308.1"/>
    </source>
</evidence>
<keyword evidence="2" id="KW-0560">Oxidoreductase</keyword>
<dbReference type="GO" id="GO:0016491">
    <property type="term" value="F:oxidoreductase activity"/>
    <property type="evidence" value="ECO:0007669"/>
    <property type="project" value="UniProtKB-KW"/>
</dbReference>
<dbReference type="InterPro" id="IPR002347">
    <property type="entry name" value="SDR_fam"/>
</dbReference>
<evidence type="ECO:0000313" key="4">
    <source>
        <dbReference type="Proteomes" id="UP000677918"/>
    </source>
</evidence>
<dbReference type="EMBL" id="BOVK01000043">
    <property type="protein sequence ID" value="GIQ70308.1"/>
    <property type="molecule type" value="Genomic_DNA"/>
</dbReference>
<proteinExistence type="inferred from homology"/>
<evidence type="ECO:0000256" key="2">
    <source>
        <dbReference type="ARBA" id="ARBA00023002"/>
    </source>
</evidence>
<accession>A0A8J4H827</accession>
<sequence length="266" mass="28607">MNIHNKTVFVTDADSRSGQAIVQYLADAGARFVLNSISDGKNIQPILDHVKQKGSEAVVINVDLCRRSAVAEALQQSSAQVGTVDVLVHNNDLMKPASVESCDEATFLEVLNHNAKSALVCTQAAGEIMAAKKSGKIIYVSSIHAEKPTGSSFAYSASKGAVKMLSHEAALTLGREGIQVNTIELGPVEGDDERFASDVSHLYEDYQYKVPSTVLGTFEDLANLVLFLASDASRYLNGADIRMDGGFLMHYLDVKMNKPWPEGGAT</sequence>
<name>A0A8J4H827_9BACL</name>
<gene>
    <name evidence="3" type="primary">fabG_7</name>
    <name evidence="3" type="ORF">XYCOK13_31320</name>
</gene>
<organism evidence="3 4">
    <name type="scientific">Xylanibacillus composti</name>
    <dbReference type="NCBI Taxonomy" id="1572762"/>
    <lineage>
        <taxon>Bacteria</taxon>
        <taxon>Bacillati</taxon>
        <taxon>Bacillota</taxon>
        <taxon>Bacilli</taxon>
        <taxon>Bacillales</taxon>
        <taxon>Paenibacillaceae</taxon>
        <taxon>Xylanibacillus</taxon>
    </lineage>
</organism>
<protein>
    <submittedName>
        <fullName evidence="3">Beta-ketoacyl-ACP reductase</fullName>
    </submittedName>
</protein>
<dbReference type="RefSeq" id="WP_213413089.1">
    <property type="nucleotide sequence ID" value="NZ_BOVK01000043.1"/>
</dbReference>